<protein>
    <submittedName>
        <fullName evidence="1">Uncharacterized protein</fullName>
    </submittedName>
</protein>
<name>A0A644ZUR1_9ZZZZ</name>
<accession>A0A644ZUR1</accession>
<gene>
    <name evidence="1" type="ORF">SDC9_91261</name>
</gene>
<dbReference type="EMBL" id="VSSQ01010532">
    <property type="protein sequence ID" value="MPM44582.1"/>
    <property type="molecule type" value="Genomic_DNA"/>
</dbReference>
<evidence type="ECO:0000313" key="1">
    <source>
        <dbReference type="EMBL" id="MPM44582.1"/>
    </source>
</evidence>
<sequence>MRIVFYTFFSLRNAELREHFDRAFHRLVLGAFLVRLNHLDDLIPNLIYRIQRRHGRLKDHGYITSAELTKTLAVASELQDVKLLAVF</sequence>
<comment type="caution">
    <text evidence="1">The sequence shown here is derived from an EMBL/GenBank/DDBJ whole genome shotgun (WGS) entry which is preliminary data.</text>
</comment>
<dbReference type="AlphaFoldDB" id="A0A644ZUR1"/>
<organism evidence="1">
    <name type="scientific">bioreactor metagenome</name>
    <dbReference type="NCBI Taxonomy" id="1076179"/>
    <lineage>
        <taxon>unclassified sequences</taxon>
        <taxon>metagenomes</taxon>
        <taxon>ecological metagenomes</taxon>
    </lineage>
</organism>
<reference evidence="1" key="1">
    <citation type="submission" date="2019-08" db="EMBL/GenBank/DDBJ databases">
        <authorList>
            <person name="Kucharzyk K."/>
            <person name="Murdoch R.W."/>
            <person name="Higgins S."/>
            <person name="Loffler F."/>
        </authorList>
    </citation>
    <scope>NUCLEOTIDE SEQUENCE</scope>
</reference>
<proteinExistence type="predicted"/>